<dbReference type="PATRIC" id="fig|1144672.3.peg.2111"/>
<evidence type="ECO:0000313" key="1">
    <source>
        <dbReference type="EMBL" id="ENV09553.1"/>
    </source>
</evidence>
<comment type="caution">
    <text evidence="1">The sequence shown here is derived from an EMBL/GenBank/DDBJ whole genome shotgun (WGS) entry which is preliminary data.</text>
</comment>
<dbReference type="STRING" id="1144672.F966_02211"/>
<organism evidence="1 2">
    <name type="scientific">Acinetobacter higginsii</name>
    <dbReference type="NCBI Taxonomy" id="70347"/>
    <lineage>
        <taxon>Bacteria</taxon>
        <taxon>Pseudomonadati</taxon>
        <taxon>Pseudomonadota</taxon>
        <taxon>Gammaproteobacteria</taxon>
        <taxon>Moraxellales</taxon>
        <taxon>Moraxellaceae</taxon>
        <taxon>Acinetobacter</taxon>
    </lineage>
</organism>
<evidence type="ECO:0000313" key="2">
    <source>
        <dbReference type="Proteomes" id="UP000013209"/>
    </source>
</evidence>
<sequence>MVASTDTKYFLYTNANAPQLTNVWGRLCSLLDACLVDGFNQKSISSLSIIGNVITANYSSAHGYLDGQVLLLSGATEAALNKEHRITSVTSTTLTFEVDAIPSTLAGSIISKLAPIGITKYLSDSSKRIYYFSEMTDPTYLRVDEATLAAASVNYRGAIVRISKECTNIDTLPNAVPVATTPSSTDPFKWIFSTTTTARTHAWLLVGGKKGFYFFPAGSNYTPTDYMSAVQYGVIQGASRFPNGNTVLLAQYIAGSSSPAAGYMETSPHVWTLNLSDISYGAINLSGIKGATTIGRSGASGGRSSGYVPGSLNTELSDSANGAHEDFVTSVGGAILTNLSNSYFLNASIDAATRQSLAFTTTQNSLNGTGKFMFLGNCVSGNNAYFAVDLIGDFII</sequence>
<dbReference type="RefSeq" id="WP_004805091.1">
    <property type="nucleotide sequence ID" value="NZ_KB849440.1"/>
</dbReference>
<dbReference type="AlphaFoldDB" id="N8XQ57"/>
<gene>
    <name evidence="1" type="ORF">F966_02211</name>
</gene>
<dbReference type="HOGENOM" id="CLU_695647_0_0_6"/>
<dbReference type="eggNOG" id="ENOG5031TJ3">
    <property type="taxonomic scope" value="Bacteria"/>
</dbReference>
<reference evidence="1 2" key="1">
    <citation type="submission" date="2013-02" db="EMBL/GenBank/DDBJ databases">
        <title>The Genome Sequence of Acinetobacter sp. CIP 56.2.</title>
        <authorList>
            <consortium name="The Broad Institute Genome Sequencing Platform"/>
            <consortium name="The Broad Institute Genome Sequencing Center for Infectious Disease"/>
            <person name="Cerqueira G."/>
            <person name="Feldgarden M."/>
            <person name="Courvalin P."/>
            <person name="Perichon B."/>
            <person name="Grillot-Courvalin C."/>
            <person name="Clermont D."/>
            <person name="Rocha E."/>
            <person name="Yoon E.-J."/>
            <person name="Nemec A."/>
            <person name="Walker B."/>
            <person name="Young S.K."/>
            <person name="Zeng Q."/>
            <person name="Gargeya S."/>
            <person name="Fitzgerald M."/>
            <person name="Haas B."/>
            <person name="Abouelleil A."/>
            <person name="Alvarado L."/>
            <person name="Arachchi H.M."/>
            <person name="Berlin A.M."/>
            <person name="Chapman S.B."/>
            <person name="Dewar J."/>
            <person name="Goldberg J."/>
            <person name="Griggs A."/>
            <person name="Gujja S."/>
            <person name="Hansen M."/>
            <person name="Howarth C."/>
            <person name="Imamovic A."/>
            <person name="Larimer J."/>
            <person name="McCowan C."/>
            <person name="Murphy C."/>
            <person name="Neiman D."/>
            <person name="Pearson M."/>
            <person name="Priest M."/>
            <person name="Roberts A."/>
            <person name="Saif S."/>
            <person name="Shea T."/>
            <person name="Sisk P."/>
            <person name="Sykes S."/>
            <person name="Wortman J."/>
            <person name="Nusbaum C."/>
            <person name="Birren B."/>
        </authorList>
    </citation>
    <scope>NUCLEOTIDE SEQUENCE [LARGE SCALE GENOMIC DNA]</scope>
    <source>
        <strain evidence="1 2">CIP 56.2</strain>
    </source>
</reference>
<dbReference type="EMBL" id="APPH01000009">
    <property type="protein sequence ID" value="ENV09553.1"/>
    <property type="molecule type" value="Genomic_DNA"/>
</dbReference>
<dbReference type="Proteomes" id="UP000013209">
    <property type="component" value="Unassembled WGS sequence"/>
</dbReference>
<name>N8XQ57_9GAMM</name>
<protein>
    <submittedName>
        <fullName evidence="1">Uncharacterized protein</fullName>
    </submittedName>
</protein>
<proteinExistence type="predicted"/>
<accession>N8XQ57</accession>